<dbReference type="Gene3D" id="1.10.630.10">
    <property type="entry name" value="Cytochrome P450"/>
    <property type="match status" value="1"/>
</dbReference>
<keyword evidence="3" id="KW-0349">Heme</keyword>
<dbReference type="InterPro" id="IPR036396">
    <property type="entry name" value="Cyt_P450_sf"/>
</dbReference>
<dbReference type="PRINTS" id="PR00463">
    <property type="entry name" value="EP450I"/>
</dbReference>
<evidence type="ECO:0008006" key="10">
    <source>
        <dbReference type="Google" id="ProtNLM"/>
    </source>
</evidence>
<dbReference type="SUPFAM" id="SSF48264">
    <property type="entry name" value="Cytochrome P450"/>
    <property type="match status" value="1"/>
</dbReference>
<evidence type="ECO:0000313" key="8">
    <source>
        <dbReference type="EMBL" id="KAL1612093.1"/>
    </source>
</evidence>
<accession>A0ABR3S6G5</accession>
<keyword evidence="7" id="KW-0503">Monooxygenase</keyword>
<comment type="cofactor">
    <cofactor evidence="1">
        <name>heme</name>
        <dbReference type="ChEBI" id="CHEBI:30413"/>
    </cofactor>
</comment>
<evidence type="ECO:0000256" key="1">
    <source>
        <dbReference type="ARBA" id="ARBA00001971"/>
    </source>
</evidence>
<evidence type="ECO:0000256" key="2">
    <source>
        <dbReference type="ARBA" id="ARBA00005179"/>
    </source>
</evidence>
<keyword evidence="6" id="KW-0408">Iron</keyword>
<proteinExistence type="predicted"/>
<dbReference type="InterPro" id="IPR001128">
    <property type="entry name" value="Cyt_P450"/>
</dbReference>
<dbReference type="Proteomes" id="UP001521785">
    <property type="component" value="Unassembled WGS sequence"/>
</dbReference>
<keyword evidence="4" id="KW-0479">Metal-binding</keyword>
<sequence length="511" mass="58107">MISIGKVTSKLPNRVHPQAFGTHLQQEYNLPSVFYMDVYPLEKMPMIMVVDPEMCSDLSAAISADPMMYKSPRFHDFVSPLAGPKNMLVSEGAEWKRQRAAFNPGFSVQHVMEQVPNFLNIFEEYIQALDGHAVRNEVFRLEEDVTKLAVDVIGKMVLDHDFNSFKGENKFVSALRNILSWMEDSQSLNPFHRKHPIRPWAFKYYKRQMDNYIGAIIDERFAARETTGSSTKRKRTGVDLALQAYLKESGQDIESESAKLDPAFKKDIIDNMLILVFAGHDTTASTICYIYHELSKHPEALAKVRREMDEVFGTGTGALEQIRDDPYIINKCTYANAIVKETLRLWPPGSTVRTGRPDYFIKDPDTGEMLPTEGCQIWPILHVMHRSPRIWGPDANAFNPERFLPPQSETIPPNAYRPFEKGPRNCIGQELALVELRLVLALTIREYDIRAAFDELDKLDGDGSIWATYGASKTGPQECYGDRMYQVLMAAAKPSEGMPARIRRRDWKGGS</sequence>
<evidence type="ECO:0000256" key="7">
    <source>
        <dbReference type="ARBA" id="ARBA00023033"/>
    </source>
</evidence>
<organism evidence="8 9">
    <name type="scientific">Paraconiothyrium brasiliense</name>
    <dbReference type="NCBI Taxonomy" id="300254"/>
    <lineage>
        <taxon>Eukaryota</taxon>
        <taxon>Fungi</taxon>
        <taxon>Dikarya</taxon>
        <taxon>Ascomycota</taxon>
        <taxon>Pezizomycotina</taxon>
        <taxon>Dothideomycetes</taxon>
        <taxon>Pleosporomycetidae</taxon>
        <taxon>Pleosporales</taxon>
        <taxon>Massarineae</taxon>
        <taxon>Didymosphaeriaceae</taxon>
        <taxon>Paraconiothyrium</taxon>
    </lineage>
</organism>
<dbReference type="InterPro" id="IPR002401">
    <property type="entry name" value="Cyt_P450_E_grp-I"/>
</dbReference>
<keyword evidence="5" id="KW-0560">Oxidoreductase</keyword>
<gene>
    <name evidence="8" type="ORF">SLS60_000316</name>
</gene>
<name>A0ABR3S6G5_9PLEO</name>
<comment type="pathway">
    <text evidence="2">Secondary metabolite biosynthesis.</text>
</comment>
<evidence type="ECO:0000256" key="4">
    <source>
        <dbReference type="ARBA" id="ARBA00022723"/>
    </source>
</evidence>
<dbReference type="PANTHER" id="PTHR24305:SF107">
    <property type="entry name" value="P450, PUTATIVE (EUROFUNG)-RELATED"/>
    <property type="match status" value="1"/>
</dbReference>
<protein>
    <recommendedName>
        <fullName evidence="10">Cytochrome P450</fullName>
    </recommendedName>
</protein>
<dbReference type="InterPro" id="IPR050121">
    <property type="entry name" value="Cytochrome_P450_monoxygenase"/>
</dbReference>
<dbReference type="CDD" id="cd11051">
    <property type="entry name" value="CYP59-like"/>
    <property type="match status" value="1"/>
</dbReference>
<evidence type="ECO:0000256" key="3">
    <source>
        <dbReference type="ARBA" id="ARBA00022617"/>
    </source>
</evidence>
<evidence type="ECO:0000313" key="9">
    <source>
        <dbReference type="Proteomes" id="UP001521785"/>
    </source>
</evidence>
<dbReference type="EMBL" id="JAKJXO020000001">
    <property type="protein sequence ID" value="KAL1612093.1"/>
    <property type="molecule type" value="Genomic_DNA"/>
</dbReference>
<reference evidence="8 9" key="1">
    <citation type="submission" date="2024-02" db="EMBL/GenBank/DDBJ databases">
        <title>De novo assembly and annotation of 12 fungi associated with fruit tree decline syndrome in Ontario, Canada.</title>
        <authorList>
            <person name="Sulman M."/>
            <person name="Ellouze W."/>
            <person name="Ilyukhin E."/>
        </authorList>
    </citation>
    <scope>NUCLEOTIDE SEQUENCE [LARGE SCALE GENOMIC DNA]</scope>
    <source>
        <strain evidence="8 9">M42-189</strain>
    </source>
</reference>
<evidence type="ECO:0000256" key="5">
    <source>
        <dbReference type="ARBA" id="ARBA00023002"/>
    </source>
</evidence>
<keyword evidence="9" id="KW-1185">Reference proteome</keyword>
<comment type="caution">
    <text evidence="8">The sequence shown here is derived from an EMBL/GenBank/DDBJ whole genome shotgun (WGS) entry which is preliminary data.</text>
</comment>
<evidence type="ECO:0000256" key="6">
    <source>
        <dbReference type="ARBA" id="ARBA00023004"/>
    </source>
</evidence>
<dbReference type="Pfam" id="PF00067">
    <property type="entry name" value="p450"/>
    <property type="match status" value="1"/>
</dbReference>
<dbReference type="PRINTS" id="PR00385">
    <property type="entry name" value="P450"/>
</dbReference>
<dbReference type="PANTHER" id="PTHR24305">
    <property type="entry name" value="CYTOCHROME P450"/>
    <property type="match status" value="1"/>
</dbReference>